<reference evidence="4" key="1">
    <citation type="journal article" date="2020" name="bioRxiv">
        <title>Hybrid origin of Populus tomentosa Carr. identified through genome sequencing and phylogenomic analysis.</title>
        <authorList>
            <person name="An X."/>
            <person name="Gao K."/>
            <person name="Chen Z."/>
            <person name="Li J."/>
            <person name="Yang X."/>
            <person name="Yang X."/>
            <person name="Zhou J."/>
            <person name="Guo T."/>
            <person name="Zhao T."/>
            <person name="Huang S."/>
            <person name="Miao D."/>
            <person name="Khan W.U."/>
            <person name="Rao P."/>
            <person name="Ye M."/>
            <person name="Lei B."/>
            <person name="Liao W."/>
            <person name="Wang J."/>
            <person name="Ji L."/>
            <person name="Li Y."/>
            <person name="Guo B."/>
            <person name="Mustafa N.S."/>
            <person name="Li S."/>
            <person name="Yun Q."/>
            <person name="Keller S.R."/>
            <person name="Mao J."/>
            <person name="Zhang R."/>
            <person name="Strauss S.H."/>
        </authorList>
    </citation>
    <scope>NUCLEOTIDE SEQUENCE</scope>
    <source>
        <strain evidence="4">GM15</strain>
        <tissue evidence="4">Leaf</tissue>
    </source>
</reference>
<dbReference type="Proteomes" id="UP000886885">
    <property type="component" value="Chromosome 6D"/>
</dbReference>
<sequence length="105" mass="11645">MVPQFSTFNESSYEGNPLLCGPSLPKSCTEVVPPSPLPRTQTDEKEDNGFIEIEAFYVIFSVSYILVLLVIDNLPVSVRFKGFQPCVQNGIGFMCILFGVYISKS</sequence>
<dbReference type="PANTHER" id="PTHR48062">
    <property type="entry name" value="RECEPTOR-LIKE PROTEIN 14"/>
    <property type="match status" value="1"/>
</dbReference>
<keyword evidence="5" id="KW-1185">Reference proteome</keyword>
<evidence type="ECO:0000256" key="3">
    <source>
        <dbReference type="SAM" id="Phobius"/>
    </source>
</evidence>
<dbReference type="PANTHER" id="PTHR48062:SF21">
    <property type="entry name" value="RECEPTOR-LIKE PROTEIN 12"/>
    <property type="match status" value="1"/>
</dbReference>
<keyword evidence="3" id="KW-1133">Transmembrane helix</keyword>
<protein>
    <submittedName>
        <fullName evidence="4">Uncharacterized protein</fullName>
    </submittedName>
</protein>
<proteinExistence type="predicted"/>
<gene>
    <name evidence="4" type="ORF">POTOM_024911</name>
</gene>
<dbReference type="EMBL" id="JAAWWB010000012">
    <property type="protein sequence ID" value="KAG6769291.1"/>
    <property type="molecule type" value="Genomic_DNA"/>
</dbReference>
<accession>A0A8X7ZH75</accession>
<evidence type="ECO:0000313" key="5">
    <source>
        <dbReference type="Proteomes" id="UP000886885"/>
    </source>
</evidence>
<keyword evidence="1" id="KW-0433">Leucine-rich repeat</keyword>
<feature type="transmembrane region" description="Helical" evidence="3">
    <location>
        <begin position="86"/>
        <end position="103"/>
    </location>
</feature>
<organism evidence="4 5">
    <name type="scientific">Populus tomentosa</name>
    <name type="common">Chinese white poplar</name>
    <dbReference type="NCBI Taxonomy" id="118781"/>
    <lineage>
        <taxon>Eukaryota</taxon>
        <taxon>Viridiplantae</taxon>
        <taxon>Streptophyta</taxon>
        <taxon>Embryophyta</taxon>
        <taxon>Tracheophyta</taxon>
        <taxon>Spermatophyta</taxon>
        <taxon>Magnoliopsida</taxon>
        <taxon>eudicotyledons</taxon>
        <taxon>Gunneridae</taxon>
        <taxon>Pentapetalae</taxon>
        <taxon>rosids</taxon>
        <taxon>fabids</taxon>
        <taxon>Malpighiales</taxon>
        <taxon>Salicaceae</taxon>
        <taxon>Saliceae</taxon>
        <taxon>Populus</taxon>
    </lineage>
</organism>
<name>A0A8X7ZH75_POPTO</name>
<feature type="transmembrane region" description="Helical" evidence="3">
    <location>
        <begin position="55"/>
        <end position="74"/>
    </location>
</feature>
<keyword evidence="3" id="KW-0812">Transmembrane</keyword>
<comment type="caution">
    <text evidence="4">The sequence shown here is derived from an EMBL/GenBank/DDBJ whole genome shotgun (WGS) entry which is preliminary data.</text>
</comment>
<dbReference type="AlphaFoldDB" id="A0A8X7ZH75"/>
<dbReference type="OrthoDB" id="544346at2759"/>
<dbReference type="InterPro" id="IPR051502">
    <property type="entry name" value="RLP_Defense_Trigger"/>
</dbReference>
<keyword evidence="3" id="KW-0472">Membrane</keyword>
<evidence type="ECO:0000256" key="2">
    <source>
        <dbReference type="ARBA" id="ARBA00022737"/>
    </source>
</evidence>
<evidence type="ECO:0000313" key="4">
    <source>
        <dbReference type="EMBL" id="KAG6769291.1"/>
    </source>
</evidence>
<evidence type="ECO:0000256" key="1">
    <source>
        <dbReference type="ARBA" id="ARBA00022614"/>
    </source>
</evidence>
<keyword evidence="2" id="KW-0677">Repeat</keyword>